<feature type="non-terminal residue" evidence="1">
    <location>
        <position position="1"/>
    </location>
</feature>
<comment type="caution">
    <text evidence="1">The sequence shown here is derived from an EMBL/GenBank/DDBJ whole genome shotgun (WGS) entry which is preliminary data.</text>
</comment>
<evidence type="ECO:0000313" key="1">
    <source>
        <dbReference type="EMBL" id="GAI82525.1"/>
    </source>
</evidence>
<dbReference type="EMBL" id="BARW01010958">
    <property type="protein sequence ID" value="GAI82525.1"/>
    <property type="molecule type" value="Genomic_DNA"/>
</dbReference>
<protein>
    <submittedName>
        <fullName evidence="1">Uncharacterized protein</fullName>
    </submittedName>
</protein>
<proteinExistence type="predicted"/>
<accession>X1T4L3</accession>
<organism evidence="1">
    <name type="scientific">marine sediment metagenome</name>
    <dbReference type="NCBI Taxonomy" id="412755"/>
    <lineage>
        <taxon>unclassified sequences</taxon>
        <taxon>metagenomes</taxon>
        <taxon>ecological metagenomes</taxon>
    </lineage>
</organism>
<dbReference type="AlphaFoldDB" id="X1T4L3"/>
<reference evidence="1" key="1">
    <citation type="journal article" date="2014" name="Front. Microbiol.">
        <title>High frequency of phylogenetically diverse reductive dehalogenase-homologous genes in deep subseafloor sedimentary metagenomes.</title>
        <authorList>
            <person name="Kawai M."/>
            <person name="Futagami T."/>
            <person name="Toyoda A."/>
            <person name="Takaki Y."/>
            <person name="Nishi S."/>
            <person name="Hori S."/>
            <person name="Arai W."/>
            <person name="Tsubouchi T."/>
            <person name="Morono Y."/>
            <person name="Uchiyama I."/>
            <person name="Ito T."/>
            <person name="Fujiyama A."/>
            <person name="Inagaki F."/>
            <person name="Takami H."/>
        </authorList>
    </citation>
    <scope>NUCLEOTIDE SEQUENCE</scope>
    <source>
        <strain evidence="1">Expedition CK06-06</strain>
    </source>
</reference>
<gene>
    <name evidence="1" type="ORF">S12H4_21335</name>
</gene>
<name>X1T4L3_9ZZZZ</name>
<sequence length="67" mass="7181">RLYALIVNQSDEDMWLGIGAAAVVNQGIWLKAAGGFYEINWTNLYTGVINGIHAGAGNKIVTVMEGD</sequence>